<dbReference type="InterPro" id="IPR036397">
    <property type="entry name" value="RNaseH_sf"/>
</dbReference>
<keyword evidence="5" id="KW-0269">Exonuclease</keyword>
<dbReference type="EMBL" id="CACRXK020010552">
    <property type="protein sequence ID" value="CAB4019621.1"/>
    <property type="molecule type" value="Genomic_DNA"/>
</dbReference>
<feature type="compositionally biased region" description="Polar residues" evidence="7">
    <location>
        <begin position="1119"/>
        <end position="1134"/>
    </location>
</feature>
<evidence type="ECO:0000256" key="6">
    <source>
        <dbReference type="ARBA" id="ARBA00022842"/>
    </source>
</evidence>
<dbReference type="GO" id="GO:0003676">
    <property type="term" value="F:nucleic acid binding"/>
    <property type="evidence" value="ECO:0007669"/>
    <property type="project" value="InterPro"/>
</dbReference>
<dbReference type="GO" id="GO:0005737">
    <property type="term" value="C:cytoplasm"/>
    <property type="evidence" value="ECO:0007669"/>
    <property type="project" value="TreeGrafter"/>
</dbReference>
<keyword evidence="6" id="KW-0460">Magnesium</keyword>
<dbReference type="GO" id="GO:0008296">
    <property type="term" value="F:3'-5'-DNA exonuclease activity"/>
    <property type="evidence" value="ECO:0007669"/>
    <property type="project" value="TreeGrafter"/>
</dbReference>
<feature type="compositionally biased region" description="Polar residues" evidence="7">
    <location>
        <begin position="662"/>
        <end position="678"/>
    </location>
</feature>
<name>A0A7D9EYW1_PARCT</name>
<feature type="compositionally biased region" description="Polar residues" evidence="7">
    <location>
        <begin position="387"/>
        <end position="398"/>
    </location>
</feature>
<feature type="compositionally biased region" description="Polar residues" evidence="7">
    <location>
        <begin position="723"/>
        <end position="755"/>
    </location>
</feature>
<feature type="compositionally biased region" description="Basic and acidic residues" evidence="7">
    <location>
        <begin position="488"/>
        <end position="501"/>
    </location>
</feature>
<evidence type="ECO:0000256" key="3">
    <source>
        <dbReference type="ARBA" id="ARBA00022723"/>
    </source>
</evidence>
<protein>
    <submittedName>
        <fullName evidence="8">Uncharacterized protein LOC113677423 isoform X2</fullName>
    </submittedName>
</protein>
<feature type="region of interest" description="Disordered" evidence="7">
    <location>
        <begin position="623"/>
        <end position="755"/>
    </location>
</feature>
<organism evidence="8 9">
    <name type="scientific">Paramuricea clavata</name>
    <name type="common">Red gorgonian</name>
    <name type="synonym">Violescent sea-whip</name>
    <dbReference type="NCBI Taxonomy" id="317549"/>
    <lineage>
        <taxon>Eukaryota</taxon>
        <taxon>Metazoa</taxon>
        <taxon>Cnidaria</taxon>
        <taxon>Anthozoa</taxon>
        <taxon>Octocorallia</taxon>
        <taxon>Malacalcyonacea</taxon>
        <taxon>Plexauridae</taxon>
        <taxon>Paramuricea</taxon>
    </lineage>
</organism>
<dbReference type="Proteomes" id="UP001152795">
    <property type="component" value="Unassembled WGS sequence"/>
</dbReference>
<sequence length="1322" mass="150050">VERCGIKASDLEGKPAFHVIFNKFLKWLHNLLKRVRQKTGDSYFPVLCAHNGYGFDFPILLSNMERCGMKEHVLKKINLHFADTFQFCKELQEDHLIKELQETKLSMDSLFSKFCPGKQFLNRHRAMGDVNAMVEIFSKEPFKTAFNNIDYATSESLCEWFTIQYNEKEQRILLEEKMAKLDAYTRNVYSKKLFQLQLTYDGLQAIFENCCSYMDFYEVLQDRGIDRKTAKHFACQFGSMGLRNQGTEPYCNLPKSAVTGGEELDYSLDNVDLLLTKEETERPPNVPPVPSVDDGMMCESTECWDDELDESRSFTFTIPKHVVPLSLTIDDFVSNSPSKQSKTSKQKGKNSYSSKQNSKNLQHQNSKPVHEIENVNNGNKLGDLAETKSTAKSNTRPNVSRKKPDPADVFRNGASSLQVGKFPDKKERYELEKEVLNQIGKVNEENNSEEDGIRKQSNYVKETSVEDIPKTSEIFGAESTTPTNSELLRNEGKSTAKETSQKDGMNNKKFPRKFVRKTMKKSRNNKNSYAHKQSSSGSVQGNTAVVTMKRNNNKQSEESCEHEMTADEEPGVVPLHEKYALKESDVKTSQENSNGQLSGSLGVSASGNGENFASVARNDVISKTAQIDASKNPVGNRPTSKRQHRKQDVVKDNSSGLKKEISSNNVTTRESLVSQRNQPVADEEFKSSNGGKLPFNTPKDVLKENLNENKSMSNSESRKTSLKRNQASTYQSNYDLNNSRLVSQQQTAETNGVASELVQSELSELDGKKDQRNDKLVLKRDKQVPRRSREIRERNKEFAVLQGDKQKNTEKENICHQDTTVLEGDTGIMKKTEVIHEGNVGQKEATILVRNKKDQKKKTKLKRKQNRQPVVFVNRKSIEEKQKNWPRVEIFVGDFPIHVPVEPSAVCQLQDSRAEEESDLNAESKEKGKDSCGELETQPGKSEQVLDNVRSDEGMKSSHVQVTNDDSSIENSNQDQSTLEQCDGEAERKEGAESIVTSELHDGLIPEDSNVGSMVQSSNSVATSSKLECRTSSIDQVSNIQLLHTSDEIPVSTAVKTTDSSQQTELDIDWYKGKERKKLVDQEQQTDCALLSTFNIETSLSLVHMQDKETLTDHPASRRAQSTDTISSYGDNLSDSYGTSPCSPLYDTDSQYDINTEVFNRREYESPAGVFDISMSPHHDDRYLKKDSPYPERDTQYPEENTRHPETRYLEEDTWYPEDVTRYEIPSPEGNYEYDGFFYARKYQRMPRADLDCNISSNSNIMRQRFPTHPCPPVPSPIYPANPNHIPAAPLFHHRFPQQYFQRLPGNTSNFLPHQYHGSFKF</sequence>
<feature type="compositionally biased region" description="Basic residues" evidence="7">
    <location>
        <begin position="509"/>
        <end position="524"/>
    </location>
</feature>
<feature type="region of interest" description="Disordered" evidence="7">
    <location>
        <begin position="446"/>
        <end position="610"/>
    </location>
</feature>
<feature type="non-terminal residue" evidence="8">
    <location>
        <position position="1322"/>
    </location>
</feature>
<feature type="compositionally biased region" description="Basic and acidic residues" evidence="7">
    <location>
        <begin position="1177"/>
        <end position="1202"/>
    </location>
</feature>
<feature type="region of interest" description="Disordered" evidence="7">
    <location>
        <begin position="910"/>
        <end position="977"/>
    </location>
</feature>
<feature type="region of interest" description="Disordered" evidence="7">
    <location>
        <begin position="1111"/>
        <end position="1134"/>
    </location>
</feature>
<evidence type="ECO:0000256" key="5">
    <source>
        <dbReference type="ARBA" id="ARBA00022839"/>
    </source>
</evidence>
<feature type="compositionally biased region" description="Low complexity" evidence="7">
    <location>
        <begin position="349"/>
        <end position="362"/>
    </location>
</feature>
<feature type="compositionally biased region" description="Basic and acidic residues" evidence="7">
    <location>
        <begin position="575"/>
        <end position="588"/>
    </location>
</feature>
<evidence type="ECO:0000313" key="8">
    <source>
        <dbReference type="EMBL" id="CAB4019621.1"/>
    </source>
</evidence>
<accession>A0A7D9EYW1</accession>
<feature type="region of interest" description="Disordered" evidence="7">
    <location>
        <begin position="773"/>
        <end position="795"/>
    </location>
</feature>
<dbReference type="InterPro" id="IPR040393">
    <property type="entry name" value="TREX1/2"/>
</dbReference>
<feature type="region of interest" description="Disordered" evidence="7">
    <location>
        <begin position="333"/>
        <end position="415"/>
    </location>
</feature>
<feature type="region of interest" description="Disordered" evidence="7">
    <location>
        <begin position="1171"/>
        <end position="1202"/>
    </location>
</feature>
<dbReference type="InterPro" id="IPR012337">
    <property type="entry name" value="RNaseH-like_sf"/>
</dbReference>
<evidence type="ECO:0000256" key="2">
    <source>
        <dbReference type="ARBA" id="ARBA00022722"/>
    </source>
</evidence>
<keyword evidence="2" id="KW-0540">Nuclease</keyword>
<dbReference type="PANTHER" id="PTHR13058:SF19">
    <property type="entry name" value="LD40940P"/>
    <property type="match status" value="1"/>
</dbReference>
<dbReference type="OrthoDB" id="5971833at2759"/>
<keyword evidence="3" id="KW-0479">Metal-binding</keyword>
<dbReference type="GO" id="GO:0006308">
    <property type="term" value="P:DNA catabolic process"/>
    <property type="evidence" value="ECO:0007669"/>
    <property type="project" value="TreeGrafter"/>
</dbReference>
<dbReference type="Gene3D" id="3.30.420.10">
    <property type="entry name" value="Ribonuclease H-like superfamily/Ribonuclease H"/>
    <property type="match status" value="1"/>
</dbReference>
<dbReference type="SUPFAM" id="SSF53098">
    <property type="entry name" value="Ribonuclease H-like"/>
    <property type="match status" value="1"/>
</dbReference>
<evidence type="ECO:0000313" key="9">
    <source>
        <dbReference type="Proteomes" id="UP001152795"/>
    </source>
</evidence>
<dbReference type="GO" id="GO:0046872">
    <property type="term" value="F:metal ion binding"/>
    <property type="evidence" value="ECO:0007669"/>
    <property type="project" value="UniProtKB-KW"/>
</dbReference>
<evidence type="ECO:0000256" key="1">
    <source>
        <dbReference type="ARBA" id="ARBA00001946"/>
    </source>
</evidence>
<comment type="caution">
    <text evidence="8">The sequence shown here is derived from an EMBL/GenBank/DDBJ whole genome shotgun (WGS) entry which is preliminary data.</text>
</comment>
<feature type="compositionally biased region" description="Basic and acidic residues" evidence="7">
    <location>
        <begin position="555"/>
        <end position="565"/>
    </location>
</feature>
<gene>
    <name evidence="8" type="ORF">PACLA_8A063365</name>
</gene>
<feature type="compositionally biased region" description="Polar residues" evidence="7">
    <location>
        <begin position="589"/>
        <end position="610"/>
    </location>
</feature>
<keyword evidence="9" id="KW-1185">Reference proteome</keyword>
<feature type="compositionally biased region" description="Polar residues" evidence="7">
    <location>
        <begin position="478"/>
        <end position="487"/>
    </location>
</feature>
<dbReference type="PANTHER" id="PTHR13058">
    <property type="entry name" value="THREE PRIME REPAIR EXONUCLEASE 1, 2"/>
    <property type="match status" value="1"/>
</dbReference>
<feature type="compositionally biased region" description="Polar residues" evidence="7">
    <location>
        <begin position="525"/>
        <end position="554"/>
    </location>
</feature>
<feature type="compositionally biased region" description="Polar residues" evidence="7">
    <location>
        <begin position="958"/>
        <end position="977"/>
    </location>
</feature>
<evidence type="ECO:0000256" key="7">
    <source>
        <dbReference type="SAM" id="MobiDB-lite"/>
    </source>
</evidence>
<keyword evidence="4" id="KW-0378">Hydrolase</keyword>
<comment type="cofactor">
    <cofactor evidence="1">
        <name>Mg(2+)</name>
        <dbReference type="ChEBI" id="CHEBI:18420"/>
    </cofactor>
</comment>
<evidence type="ECO:0000256" key="4">
    <source>
        <dbReference type="ARBA" id="ARBA00022801"/>
    </source>
</evidence>
<reference evidence="8" key="1">
    <citation type="submission" date="2020-04" db="EMBL/GenBank/DDBJ databases">
        <authorList>
            <person name="Alioto T."/>
            <person name="Alioto T."/>
            <person name="Gomez Garrido J."/>
        </authorList>
    </citation>
    <scope>NUCLEOTIDE SEQUENCE</scope>
    <source>
        <strain evidence="8">A484AB</strain>
    </source>
</reference>
<feature type="compositionally biased region" description="Basic and acidic residues" evidence="7">
    <location>
        <begin position="646"/>
        <end position="661"/>
    </location>
</feature>
<feature type="compositionally biased region" description="Basic and acidic residues" evidence="7">
    <location>
        <begin position="922"/>
        <end position="932"/>
    </location>
</feature>
<proteinExistence type="predicted"/>